<dbReference type="PANTHER" id="PTHR43415">
    <property type="entry name" value="SPERMIDINE N(1)-ACETYLTRANSFERASE"/>
    <property type="match status" value="1"/>
</dbReference>
<dbReference type="PROSITE" id="PS51186">
    <property type="entry name" value="GNAT"/>
    <property type="match status" value="1"/>
</dbReference>
<evidence type="ECO:0000259" key="1">
    <source>
        <dbReference type="PROSITE" id="PS51186"/>
    </source>
</evidence>
<feature type="domain" description="N-acetyltransferase" evidence="1">
    <location>
        <begin position="130"/>
        <end position="272"/>
    </location>
</feature>
<accession>A0A4Y9ZF67</accession>
<reference evidence="2 3" key="1">
    <citation type="submission" date="2019-02" db="EMBL/GenBank/DDBJ databases">
        <title>Genome sequencing of the rare red list fungi Dentipellis fragilis.</title>
        <authorList>
            <person name="Buettner E."/>
            <person name="Kellner H."/>
        </authorList>
    </citation>
    <scope>NUCLEOTIDE SEQUENCE [LARGE SCALE GENOMIC DNA]</scope>
    <source>
        <strain evidence="2 3">DSM 105465</strain>
    </source>
</reference>
<dbReference type="AlphaFoldDB" id="A0A4Y9ZF67"/>
<name>A0A4Y9ZF67_9AGAM</name>
<comment type="caution">
    <text evidence="2">The sequence shown here is derived from an EMBL/GenBank/DDBJ whole genome shotgun (WGS) entry which is preliminary data.</text>
</comment>
<dbReference type="CDD" id="cd04301">
    <property type="entry name" value="NAT_SF"/>
    <property type="match status" value="1"/>
</dbReference>
<sequence length="285" mass="31939">MALLAVRPASVYRSPLCMARGTWTKRRHKAEFDVGVLTSKGAVNVDISWTLEKGSWEKGYGTEVVEWLVDDGFRALGLHQLSLQVFATNKAAIALYKKSTLEKEDKDEEDTVPSEAISISRDLDSMVNTFNIYDVQVRSGTDYVVPRPESFREQVEKEFIAKCTLFAIIEERDGGKYVGHVSLRGLNPKDRDVEVGLSIEPGSWGKGYGTEVMKWLVDYGFRGLGMHRLSLVCYNTNEAALALYKKTGFVYEGAKKKAAWVKGEWVDIVAMGMVDEDFWAAQKNA</sequence>
<keyword evidence="3" id="KW-1185">Reference proteome</keyword>
<dbReference type="InterPro" id="IPR000182">
    <property type="entry name" value="GNAT_dom"/>
</dbReference>
<evidence type="ECO:0000313" key="3">
    <source>
        <dbReference type="Proteomes" id="UP000298327"/>
    </source>
</evidence>
<protein>
    <recommendedName>
        <fullName evidence="1">N-acetyltransferase domain-containing protein</fullName>
    </recommendedName>
</protein>
<proteinExistence type="predicted"/>
<dbReference type="Proteomes" id="UP000298327">
    <property type="component" value="Unassembled WGS sequence"/>
</dbReference>
<dbReference type="GO" id="GO:0016747">
    <property type="term" value="F:acyltransferase activity, transferring groups other than amino-acyl groups"/>
    <property type="evidence" value="ECO:0007669"/>
    <property type="project" value="InterPro"/>
</dbReference>
<evidence type="ECO:0000313" key="2">
    <source>
        <dbReference type="EMBL" id="TFY72830.1"/>
    </source>
</evidence>
<dbReference type="Gene3D" id="3.40.630.30">
    <property type="match status" value="2"/>
</dbReference>
<dbReference type="InterPro" id="IPR016181">
    <property type="entry name" value="Acyl_CoA_acyltransferase"/>
</dbReference>
<dbReference type="Pfam" id="PF13302">
    <property type="entry name" value="Acetyltransf_3"/>
    <property type="match status" value="2"/>
</dbReference>
<organism evidence="2 3">
    <name type="scientific">Dentipellis fragilis</name>
    <dbReference type="NCBI Taxonomy" id="205917"/>
    <lineage>
        <taxon>Eukaryota</taxon>
        <taxon>Fungi</taxon>
        <taxon>Dikarya</taxon>
        <taxon>Basidiomycota</taxon>
        <taxon>Agaricomycotina</taxon>
        <taxon>Agaricomycetes</taxon>
        <taxon>Russulales</taxon>
        <taxon>Hericiaceae</taxon>
        <taxon>Dentipellis</taxon>
    </lineage>
</organism>
<gene>
    <name evidence="2" type="ORF">EVG20_g190</name>
</gene>
<dbReference type="OrthoDB" id="630895at2759"/>
<dbReference type="SUPFAM" id="SSF55729">
    <property type="entry name" value="Acyl-CoA N-acyltransferases (Nat)"/>
    <property type="match status" value="2"/>
</dbReference>
<dbReference type="EMBL" id="SEOQ01000004">
    <property type="protein sequence ID" value="TFY72830.1"/>
    <property type="molecule type" value="Genomic_DNA"/>
</dbReference>
<dbReference type="PANTHER" id="PTHR43415:SF3">
    <property type="entry name" value="GNAT-FAMILY ACETYLTRANSFERASE"/>
    <property type="match status" value="1"/>
</dbReference>